<reference evidence="1 2" key="1">
    <citation type="journal article" date="2014" name="Nature">
        <title>The genome of the recently domesticated crop plant sugar beet (Beta vulgaris).</title>
        <authorList>
            <person name="Dohm J.C."/>
            <person name="Minoche A.E."/>
            <person name="Holtgrawe D."/>
            <person name="Capella-Gutierrez S."/>
            <person name="Zakrzewski F."/>
            <person name="Tafer H."/>
            <person name="Rupp O."/>
            <person name="Sorensen T.R."/>
            <person name="Stracke R."/>
            <person name="Reinhardt R."/>
            <person name="Goesmann A."/>
            <person name="Kraft T."/>
            <person name="Schulz B."/>
            <person name="Stadler P.F."/>
            <person name="Schmidt T."/>
            <person name="Gabaldon T."/>
            <person name="Lehrach H."/>
            <person name="Weisshaar B."/>
            <person name="Himmelbauer H."/>
        </authorList>
    </citation>
    <scope>NUCLEOTIDE SEQUENCE [LARGE SCALE GENOMIC DNA]</scope>
    <source>
        <tissue evidence="1">Taproot</tissue>
    </source>
</reference>
<proteinExistence type="predicted"/>
<sequence>DLKAALPANNDSIAIPNEAEAEDVACILEVNSPLDQPNTPRSQPNSPPGRLYKVPAAVLHFRLDLGLFNEVNFSELRVDSSFCVVTGRSFAPDFQELIPKIDVEFDDGKMLTIYTKRDGFVRHLNARRFYYSLKGDEPADFIASDIWQLLHLYGVDLLRKLVLVNAGGSLSPQ</sequence>
<evidence type="ECO:0000313" key="2">
    <source>
        <dbReference type="Proteomes" id="UP000035740"/>
    </source>
</evidence>
<feature type="non-terminal residue" evidence="1">
    <location>
        <position position="1"/>
    </location>
</feature>
<organism evidence="1 2">
    <name type="scientific">Beta vulgaris subsp. vulgaris</name>
    <name type="common">Beet</name>
    <dbReference type="NCBI Taxonomy" id="3555"/>
    <lineage>
        <taxon>Eukaryota</taxon>
        <taxon>Viridiplantae</taxon>
        <taxon>Streptophyta</taxon>
        <taxon>Embryophyta</taxon>
        <taxon>Tracheophyta</taxon>
        <taxon>Spermatophyta</taxon>
        <taxon>Magnoliopsida</taxon>
        <taxon>eudicotyledons</taxon>
        <taxon>Gunneridae</taxon>
        <taxon>Pentapetalae</taxon>
        <taxon>Caryophyllales</taxon>
        <taxon>Chenopodiaceae</taxon>
        <taxon>Betoideae</taxon>
        <taxon>Beta</taxon>
    </lineage>
</organism>
<protein>
    <submittedName>
        <fullName evidence="1">Uncharacterized protein</fullName>
    </submittedName>
</protein>
<dbReference type="Gramene" id="KMS65020">
    <property type="protein sequence ID" value="KMS65020"/>
    <property type="gene ID" value="BVRB_040270"/>
</dbReference>
<dbReference type="Proteomes" id="UP000035740">
    <property type="component" value="Unassembled WGS sequence"/>
</dbReference>
<accession>A0A0J8BH20</accession>
<keyword evidence="2" id="KW-1185">Reference proteome</keyword>
<dbReference type="EMBL" id="KQ116333">
    <property type="protein sequence ID" value="KMS65020.1"/>
    <property type="molecule type" value="Genomic_DNA"/>
</dbReference>
<feature type="non-terminal residue" evidence="1">
    <location>
        <position position="173"/>
    </location>
</feature>
<gene>
    <name evidence="1" type="ORF">BVRB_040270</name>
</gene>
<name>A0A0J8BH20_BETVV</name>
<evidence type="ECO:0000313" key="1">
    <source>
        <dbReference type="EMBL" id="KMS65020.1"/>
    </source>
</evidence>
<dbReference type="AlphaFoldDB" id="A0A0J8BH20"/>